<proteinExistence type="predicted"/>
<name>A0A2K9ZE90_RHILE</name>
<dbReference type="Proteomes" id="UP000238523">
    <property type="component" value="Plasmid pRLN2"/>
</dbReference>
<sequence length="21" mass="2457">MTQVASALLPHRFKILKYNII</sequence>
<keyword evidence="1" id="KW-0614">Plasmid</keyword>
<protein>
    <submittedName>
        <fullName evidence="1">Uncharacterized protein</fullName>
    </submittedName>
</protein>
<reference evidence="1 2" key="1">
    <citation type="submission" date="2017-11" db="EMBL/GenBank/DDBJ databases">
        <title>Complete genome of Rhizobium leguminosarum Norway, an ineffective micro-symbiont.</title>
        <authorList>
            <person name="Hoffrichter A."/>
            <person name="Liang J."/>
            <person name="Brachmann A."/>
            <person name="Marin M."/>
        </authorList>
    </citation>
    <scope>NUCLEOTIDE SEQUENCE [LARGE SCALE GENOMIC DNA]</scope>
    <source>
        <strain evidence="1 2">Norway</strain>
        <plasmid evidence="2">Plasmid prln2</plasmid>
    </source>
</reference>
<geneLocation type="plasmid" evidence="2">
    <name>prln2</name>
</geneLocation>
<organism evidence="1 2">
    <name type="scientific">Rhizobium leguminosarum</name>
    <dbReference type="NCBI Taxonomy" id="384"/>
    <lineage>
        <taxon>Bacteria</taxon>
        <taxon>Pseudomonadati</taxon>
        <taxon>Pseudomonadota</taxon>
        <taxon>Alphaproteobacteria</taxon>
        <taxon>Hyphomicrobiales</taxon>
        <taxon>Rhizobiaceae</taxon>
        <taxon>Rhizobium/Agrobacterium group</taxon>
        <taxon>Rhizobium</taxon>
    </lineage>
</organism>
<dbReference type="AlphaFoldDB" id="A0A2K9ZE90"/>
<gene>
    <name evidence="1" type="ORF">CUJ84_pRLN2000028</name>
</gene>
<dbReference type="EMBL" id="CP025014">
    <property type="protein sequence ID" value="AUW46575.1"/>
    <property type="molecule type" value="Genomic_DNA"/>
</dbReference>
<evidence type="ECO:0000313" key="1">
    <source>
        <dbReference type="EMBL" id="AUW46575.1"/>
    </source>
</evidence>
<accession>A0A2K9ZE90</accession>
<evidence type="ECO:0000313" key="2">
    <source>
        <dbReference type="Proteomes" id="UP000238523"/>
    </source>
</evidence>